<name>A0A067F2R1_CITSI</name>
<evidence type="ECO:0000313" key="2">
    <source>
        <dbReference type="Proteomes" id="UP000027120"/>
    </source>
</evidence>
<keyword evidence="2" id="KW-1185">Reference proteome</keyword>
<dbReference type="EMBL" id="KK784961">
    <property type="protein sequence ID" value="KDO57506.1"/>
    <property type="molecule type" value="Genomic_DNA"/>
</dbReference>
<dbReference type="Proteomes" id="UP000027120">
    <property type="component" value="Unassembled WGS sequence"/>
</dbReference>
<proteinExistence type="predicted"/>
<gene>
    <name evidence="1" type="ORF">CISIN_1g037883mg</name>
</gene>
<evidence type="ECO:0000313" key="1">
    <source>
        <dbReference type="EMBL" id="KDO57506.1"/>
    </source>
</evidence>
<accession>A0A067F2R1</accession>
<reference evidence="1 2" key="1">
    <citation type="submission" date="2014-04" db="EMBL/GenBank/DDBJ databases">
        <authorList>
            <consortium name="International Citrus Genome Consortium"/>
            <person name="Gmitter F."/>
            <person name="Chen C."/>
            <person name="Farmerie W."/>
            <person name="Harkins T."/>
            <person name="Desany B."/>
            <person name="Mohiuddin M."/>
            <person name="Kodira C."/>
            <person name="Borodovsky M."/>
            <person name="Lomsadze A."/>
            <person name="Burns P."/>
            <person name="Jenkins J."/>
            <person name="Prochnik S."/>
            <person name="Shu S."/>
            <person name="Chapman J."/>
            <person name="Pitluck S."/>
            <person name="Schmutz J."/>
            <person name="Rokhsar D."/>
        </authorList>
    </citation>
    <scope>NUCLEOTIDE SEQUENCE</scope>
</reference>
<organism evidence="1 2">
    <name type="scientific">Citrus sinensis</name>
    <name type="common">Sweet orange</name>
    <name type="synonym">Citrus aurantium var. sinensis</name>
    <dbReference type="NCBI Taxonomy" id="2711"/>
    <lineage>
        <taxon>Eukaryota</taxon>
        <taxon>Viridiplantae</taxon>
        <taxon>Streptophyta</taxon>
        <taxon>Embryophyta</taxon>
        <taxon>Tracheophyta</taxon>
        <taxon>Spermatophyta</taxon>
        <taxon>Magnoliopsida</taxon>
        <taxon>eudicotyledons</taxon>
        <taxon>Gunneridae</taxon>
        <taxon>Pentapetalae</taxon>
        <taxon>rosids</taxon>
        <taxon>malvids</taxon>
        <taxon>Sapindales</taxon>
        <taxon>Rutaceae</taxon>
        <taxon>Aurantioideae</taxon>
        <taxon>Citrus</taxon>
    </lineage>
</organism>
<sequence length="70" mass="8436">MNFRMKMVGEIVHQKSLTERGKCSKTRGLRRYLLWCHQILVQRIFLNFAYLTGNLNDYGMKQRCFHVKID</sequence>
<dbReference type="AlphaFoldDB" id="A0A067F2R1"/>
<protein>
    <submittedName>
        <fullName evidence="1">Uncharacterized protein</fullName>
    </submittedName>
</protein>